<proteinExistence type="predicted"/>
<dbReference type="InterPro" id="IPR008551">
    <property type="entry name" value="TANGO2"/>
</dbReference>
<dbReference type="EMBL" id="JABFTP020000042">
    <property type="protein sequence ID" value="KAL3270540.1"/>
    <property type="molecule type" value="Genomic_DNA"/>
</dbReference>
<dbReference type="Proteomes" id="UP001516400">
    <property type="component" value="Unassembled WGS sequence"/>
</dbReference>
<sequence>MCILFIRTNPSPKEGEYRLIIATNRDEFFKRPAKEAFLCPETKIIGGRDLEDDGRGMWAGLRLKDTQKTLCFSCLLNVTGEEIQTGVKSRGQIVSGYLKSDEPSIEYFDNLTKKDKYNAFNLVNVELNKNGVNTYFMSKNPDQICNFSGEQVLAFSNSPVNRPLTKVSEGRVEFEILTQFPKAREELKKDLLQFLKSTEKHLPDPELQRRASDVFEHRCAIFVEIQKIYGTRTHTIILVDRDWNVEYYEETMESPINVDNIVWKKNSFKFNM</sequence>
<comment type="caution">
    <text evidence="1">The sequence shown here is derived from an EMBL/GenBank/DDBJ whole genome shotgun (WGS) entry which is preliminary data.</text>
</comment>
<dbReference type="Pfam" id="PF05742">
    <property type="entry name" value="TANGO2"/>
    <property type="match status" value="1"/>
</dbReference>
<name>A0ABD2MVM4_9CUCU</name>
<keyword evidence="2" id="KW-1185">Reference proteome</keyword>
<dbReference type="PANTHER" id="PTHR17985:SF8">
    <property type="entry name" value="TRANSPORT AND GOLGI ORGANIZATION PROTEIN 2 HOMOLOG"/>
    <property type="match status" value="1"/>
</dbReference>
<dbReference type="AlphaFoldDB" id="A0ABD2MVM4"/>
<accession>A0ABD2MVM4</accession>
<gene>
    <name evidence="1" type="ORF">HHI36_021078</name>
</gene>
<evidence type="ECO:0000313" key="2">
    <source>
        <dbReference type="Proteomes" id="UP001516400"/>
    </source>
</evidence>
<evidence type="ECO:0000313" key="1">
    <source>
        <dbReference type="EMBL" id="KAL3270540.1"/>
    </source>
</evidence>
<dbReference type="PANTHER" id="PTHR17985">
    <property type="entry name" value="SER/THR-RICH PROTEIN T10 IN DGCR REGION"/>
    <property type="match status" value="1"/>
</dbReference>
<reference evidence="1 2" key="1">
    <citation type="journal article" date="2021" name="BMC Biol.">
        <title>Horizontally acquired antibacterial genes associated with adaptive radiation of ladybird beetles.</title>
        <authorList>
            <person name="Li H.S."/>
            <person name="Tang X.F."/>
            <person name="Huang Y.H."/>
            <person name="Xu Z.Y."/>
            <person name="Chen M.L."/>
            <person name="Du X.Y."/>
            <person name="Qiu B.Y."/>
            <person name="Chen P.T."/>
            <person name="Zhang W."/>
            <person name="Slipinski A."/>
            <person name="Escalona H.E."/>
            <person name="Waterhouse R.M."/>
            <person name="Zwick A."/>
            <person name="Pang H."/>
        </authorList>
    </citation>
    <scope>NUCLEOTIDE SEQUENCE [LARGE SCALE GENOMIC DNA]</scope>
    <source>
        <strain evidence="1">SYSU2018</strain>
    </source>
</reference>
<protein>
    <submittedName>
        <fullName evidence="1">Uncharacterized protein</fullName>
    </submittedName>
</protein>
<organism evidence="1 2">
    <name type="scientific">Cryptolaemus montrouzieri</name>
    <dbReference type="NCBI Taxonomy" id="559131"/>
    <lineage>
        <taxon>Eukaryota</taxon>
        <taxon>Metazoa</taxon>
        <taxon>Ecdysozoa</taxon>
        <taxon>Arthropoda</taxon>
        <taxon>Hexapoda</taxon>
        <taxon>Insecta</taxon>
        <taxon>Pterygota</taxon>
        <taxon>Neoptera</taxon>
        <taxon>Endopterygota</taxon>
        <taxon>Coleoptera</taxon>
        <taxon>Polyphaga</taxon>
        <taxon>Cucujiformia</taxon>
        <taxon>Coccinelloidea</taxon>
        <taxon>Coccinellidae</taxon>
        <taxon>Scymninae</taxon>
        <taxon>Scymnini</taxon>
        <taxon>Cryptolaemus</taxon>
    </lineage>
</organism>